<dbReference type="GO" id="GO:0016874">
    <property type="term" value="F:ligase activity"/>
    <property type="evidence" value="ECO:0007669"/>
    <property type="project" value="UniProtKB-KW"/>
</dbReference>
<dbReference type="SUPFAM" id="SSF56801">
    <property type="entry name" value="Acetyl-CoA synthetase-like"/>
    <property type="match status" value="1"/>
</dbReference>
<reference evidence="1 2" key="1">
    <citation type="submission" date="2020-01" db="EMBL/GenBank/DDBJ databases">
        <authorList>
            <person name="Lee S.D."/>
        </authorList>
    </citation>
    <scope>NUCLEOTIDE SEQUENCE [LARGE SCALE GENOMIC DNA]</scope>
    <source>
        <strain evidence="1 2">SAP-1</strain>
    </source>
</reference>
<dbReference type="InterPro" id="IPR042099">
    <property type="entry name" value="ANL_N_sf"/>
</dbReference>
<dbReference type="PANTHER" id="PTHR36932">
    <property type="entry name" value="CAPSULAR POLYSACCHARIDE BIOSYNTHESIS PROTEIN"/>
    <property type="match status" value="1"/>
</dbReference>
<reference evidence="1 2" key="2">
    <citation type="submission" date="2020-06" db="EMBL/GenBank/DDBJ databases">
        <title>Polyphasic characterization of a Rahnella strain isolated from tree sap.</title>
        <authorList>
            <person name="Kim I.S."/>
        </authorList>
    </citation>
    <scope>NUCLEOTIDE SEQUENCE [LARGE SCALE GENOMIC DNA]</scope>
    <source>
        <strain evidence="1 2">SAP-1</strain>
    </source>
</reference>
<comment type="caution">
    <text evidence="1">The sequence shown here is derived from an EMBL/GenBank/DDBJ whole genome shotgun (WGS) entry which is preliminary data.</text>
</comment>
<organism evidence="1 2">
    <name type="scientific">Rouxiella aceris</name>
    <dbReference type="NCBI Taxonomy" id="2703884"/>
    <lineage>
        <taxon>Bacteria</taxon>
        <taxon>Pseudomonadati</taxon>
        <taxon>Pseudomonadota</taxon>
        <taxon>Gammaproteobacteria</taxon>
        <taxon>Enterobacterales</taxon>
        <taxon>Yersiniaceae</taxon>
        <taxon>Rouxiella</taxon>
    </lineage>
</organism>
<sequence>MRADHPLLTYGERILCQQPFKLLKGITSASLAYPIAERMEKRSVRPKLQELRDYYQLPYQQRQSIIAKRLAETVRYAGLHVPYYKDLFASIGFNPDRIENDINFLNDIPYLTKDIIREQGHRLLSRPLAEVRHHVCKTGGSTGLSCFIYYDQTGADYSSAVTLYCREAIGKKKYLSELHFACRFPDATVPEWPSREDFKCFAMNRSNIFFDRIDDIGLEEMWQTLRLRKPYLIHSHPSTIYALACYIERKYGGGKAFSVFESSGELLEPYMRTKIEKALNCRVVNRYGLAELGVMAYETNPQSTDLYVLDSEGVCENRDLDGNNELIFTGFHNQLMPLIRYATGDLATIDERDDGVYLTNIVGRIHDIVNLAGVDYPTHHIQDILDHRVGGIQEFQIDVRGDKPILRVVLEPNADQATVQAKLEHFFPDAFILEFVNHDSFILVGHRAKFRHVVTK</sequence>
<dbReference type="EMBL" id="JAADJU010000007">
    <property type="protein sequence ID" value="NMP27987.1"/>
    <property type="molecule type" value="Genomic_DNA"/>
</dbReference>
<evidence type="ECO:0000313" key="1">
    <source>
        <dbReference type="EMBL" id="NMP27987.1"/>
    </source>
</evidence>
<accession>A0A848MI95</accession>
<proteinExistence type="predicted"/>
<dbReference type="Gene3D" id="3.40.50.12780">
    <property type="entry name" value="N-terminal domain of ligase-like"/>
    <property type="match status" value="1"/>
</dbReference>
<keyword evidence="1" id="KW-0436">Ligase</keyword>
<gene>
    <name evidence="1" type="ORF">GW590_14090</name>
</gene>
<protein>
    <submittedName>
        <fullName evidence="1">Phenylacetate--CoA ligase family protein</fullName>
    </submittedName>
</protein>
<evidence type="ECO:0000313" key="2">
    <source>
        <dbReference type="Proteomes" id="UP000585363"/>
    </source>
</evidence>
<keyword evidence="2" id="KW-1185">Reference proteome</keyword>
<dbReference type="PANTHER" id="PTHR36932:SF1">
    <property type="entry name" value="CAPSULAR POLYSACCHARIDE BIOSYNTHESIS PROTEIN"/>
    <property type="match status" value="1"/>
</dbReference>
<dbReference type="AlphaFoldDB" id="A0A848MI95"/>
<dbReference type="Proteomes" id="UP000585363">
    <property type="component" value="Unassembled WGS sequence"/>
</dbReference>
<name>A0A848MI95_9GAMM</name>
<dbReference type="InterPro" id="IPR053158">
    <property type="entry name" value="CapK_Type1_Caps_Biosynth"/>
</dbReference>